<accession>A0A3D8S0A7</accession>
<dbReference type="Pfam" id="PF01498">
    <property type="entry name" value="HTH_Tnp_Tc3_2"/>
    <property type="match status" value="1"/>
</dbReference>
<dbReference type="SUPFAM" id="SSF46689">
    <property type="entry name" value="Homeodomain-like"/>
    <property type="match status" value="1"/>
</dbReference>
<keyword evidence="4" id="KW-1185">Reference proteome</keyword>
<evidence type="ECO:0000259" key="2">
    <source>
        <dbReference type="Pfam" id="PF13358"/>
    </source>
</evidence>
<feature type="domain" description="Tc1-like transposase DDE" evidence="2">
    <location>
        <begin position="247"/>
        <end position="306"/>
    </location>
</feature>
<dbReference type="InterPro" id="IPR038717">
    <property type="entry name" value="Tc1-like_DDE_dom"/>
</dbReference>
<dbReference type="GO" id="GO:0003677">
    <property type="term" value="F:DNA binding"/>
    <property type="evidence" value="ECO:0007669"/>
    <property type="project" value="InterPro"/>
</dbReference>
<evidence type="ECO:0000313" key="3">
    <source>
        <dbReference type="EMBL" id="RDW79716.1"/>
    </source>
</evidence>
<proteinExistence type="predicted"/>
<dbReference type="InterPro" id="IPR009057">
    <property type="entry name" value="Homeodomain-like_sf"/>
</dbReference>
<dbReference type="STRING" id="1849047.A0A3D8S0A7"/>
<name>A0A3D8S0A7_9HELO</name>
<reference evidence="3 4" key="1">
    <citation type="journal article" date="2018" name="IMA Fungus">
        <title>IMA Genome-F 9: Draft genome sequence of Annulohypoxylon stygium, Aspergillus mulundensis, Berkeleyomyces basicola (syn. Thielaviopsis basicola), Ceratocystis smalleyi, two Cercospora beticola strains, Coleophoma cylindrospora, Fusarium fracticaudum, Phialophora cf. hyalina, and Morchella septimelata.</title>
        <authorList>
            <person name="Wingfield B.D."/>
            <person name="Bills G.F."/>
            <person name="Dong Y."/>
            <person name="Huang W."/>
            <person name="Nel W.J."/>
            <person name="Swalarsk-Parry B.S."/>
            <person name="Vaghefi N."/>
            <person name="Wilken P.M."/>
            <person name="An Z."/>
            <person name="de Beer Z.W."/>
            <person name="De Vos L."/>
            <person name="Chen L."/>
            <person name="Duong T.A."/>
            <person name="Gao Y."/>
            <person name="Hammerbacher A."/>
            <person name="Kikkert J.R."/>
            <person name="Li Y."/>
            <person name="Li H."/>
            <person name="Li K."/>
            <person name="Li Q."/>
            <person name="Liu X."/>
            <person name="Ma X."/>
            <person name="Naidoo K."/>
            <person name="Pethybridge S.J."/>
            <person name="Sun J."/>
            <person name="Steenkamp E.T."/>
            <person name="van der Nest M.A."/>
            <person name="van Wyk S."/>
            <person name="Wingfield M.J."/>
            <person name="Xiong C."/>
            <person name="Yue Q."/>
            <person name="Zhang X."/>
        </authorList>
    </citation>
    <scope>NUCLEOTIDE SEQUENCE [LARGE SCALE GENOMIC DNA]</scope>
    <source>
        <strain evidence="3 4">BP6252</strain>
    </source>
</reference>
<evidence type="ECO:0008006" key="5">
    <source>
        <dbReference type="Google" id="ProtNLM"/>
    </source>
</evidence>
<dbReference type="PANTHER" id="PTHR23022:SF135">
    <property type="entry name" value="SI:DKEY-77F5.3"/>
    <property type="match status" value="1"/>
</dbReference>
<sequence>MRTFGTQISGNARIINGKRRELTSEERAAIITGRQAGVPRNVLATDFHCSPSTINRTLARFYNHQSLSSLPRSGRPEKLTQAEKRYIRCMVKRHSRMTWKALILDSPQKVCKNTLRRILGKHFRRKWRAVKRIQLTKAHAKERLKHARYFMTRKVELLEGMYSDESTIQTTPNSLDCWLFRLPEHKYDKENVNIQEHVKAEISMMVWGMIWKGGRSELVIMERDEAAARNGYSANSYTWALEEGLLPYYIPGRFFLQDNAKIHVAKHVKAWFEEHGIWVQEHPAHSPDLNPIEHVWKAMKAILRKDYPDLHLLKDNKENRQKVAEAIKVAWQAVPQELIDRLINSMPKRLKV</sequence>
<protein>
    <recommendedName>
        <fullName evidence="5">Tc1-like transposase DDE domain-containing protein</fullName>
    </recommendedName>
</protein>
<dbReference type="AlphaFoldDB" id="A0A3D8S0A7"/>
<dbReference type="Gene3D" id="3.30.420.10">
    <property type="entry name" value="Ribonuclease H-like superfamily/Ribonuclease H"/>
    <property type="match status" value="1"/>
</dbReference>
<dbReference type="InterPro" id="IPR052338">
    <property type="entry name" value="Transposase_5"/>
</dbReference>
<evidence type="ECO:0000259" key="1">
    <source>
        <dbReference type="Pfam" id="PF01498"/>
    </source>
</evidence>
<organism evidence="3 4">
    <name type="scientific">Coleophoma cylindrospora</name>
    <dbReference type="NCBI Taxonomy" id="1849047"/>
    <lineage>
        <taxon>Eukaryota</taxon>
        <taxon>Fungi</taxon>
        <taxon>Dikarya</taxon>
        <taxon>Ascomycota</taxon>
        <taxon>Pezizomycotina</taxon>
        <taxon>Leotiomycetes</taxon>
        <taxon>Helotiales</taxon>
        <taxon>Dermateaceae</taxon>
        <taxon>Coleophoma</taxon>
    </lineage>
</organism>
<dbReference type="PANTHER" id="PTHR23022">
    <property type="entry name" value="TRANSPOSABLE ELEMENT-RELATED"/>
    <property type="match status" value="1"/>
</dbReference>
<comment type="caution">
    <text evidence="3">The sequence shown here is derived from an EMBL/GenBank/DDBJ whole genome shotgun (WGS) entry which is preliminary data.</text>
</comment>
<dbReference type="GO" id="GO:0015074">
    <property type="term" value="P:DNA integration"/>
    <property type="evidence" value="ECO:0007669"/>
    <property type="project" value="InterPro"/>
</dbReference>
<dbReference type="Pfam" id="PF13358">
    <property type="entry name" value="DDE_3"/>
    <property type="match status" value="1"/>
</dbReference>
<dbReference type="OrthoDB" id="3599154at2759"/>
<feature type="domain" description="Transposase Tc1-like" evidence="1">
    <location>
        <begin position="84"/>
        <end position="149"/>
    </location>
</feature>
<dbReference type="GO" id="GO:0006313">
    <property type="term" value="P:DNA transposition"/>
    <property type="evidence" value="ECO:0007669"/>
    <property type="project" value="InterPro"/>
</dbReference>
<dbReference type="Proteomes" id="UP000256645">
    <property type="component" value="Unassembled WGS sequence"/>
</dbReference>
<evidence type="ECO:0000313" key="4">
    <source>
        <dbReference type="Proteomes" id="UP000256645"/>
    </source>
</evidence>
<dbReference type="EMBL" id="PDLM01000004">
    <property type="protein sequence ID" value="RDW79716.1"/>
    <property type="molecule type" value="Genomic_DNA"/>
</dbReference>
<gene>
    <name evidence="3" type="ORF">BP6252_04354</name>
</gene>
<dbReference type="InterPro" id="IPR036397">
    <property type="entry name" value="RNaseH_sf"/>
</dbReference>
<dbReference type="InterPro" id="IPR002492">
    <property type="entry name" value="Transposase_Tc1-like"/>
</dbReference>